<sequence length="572" mass="63139">MDAIDHVSHPYSVLAKLDENGVWHTANHSQSSAHSTPIFSSENRHQDISGSYPSPVSSIESPHFIHNPLTDQFPVHQHSPTSNTLNIASQFTQIESSIGPSRLTRRPRPGYELERRSSLPSTFSRTEHDHVPRHHPVMYLSSPAIESRPQTPSCNQNISHRDRLSLSMETVAPLPIQPSPYHPPTPSSSASSFSPYHLYPTHSRSSSSSTSMGPRATSPALSNTSALTSISSGSGSHPQTYSPYPRIAHDHASSSQGTRPKQRKQRLVNAQRKQICLDHLSNDKLRQEDIAAKYGVERSTLINLRTPSRPSKFPDIEENLVLWLQDCKAKNMSGHLSDASIRMKAKEVARALAVTEEKFKASSGWVENFKQRHGIRGGNWHGDGRITHMGALASSVHDPAPTLSLDLRSESFDVVPSSGHPLMESSQSDDRMHDETSMSLQPAWPEHHTDSSQHNPPQHMQDGMSQSGIMHTPSTPILAASQQHISDVDRQTNLAYPSTYDSLETIYQPVPRIPDNSPPTLADAEEAINRVIAFLDSTGQGIIQHQQREVLGDIKIALFHAGSGVPFNRSQS</sequence>
<gene>
    <name evidence="1" type="ORF">BDN72DRAFT_854606</name>
</gene>
<dbReference type="Proteomes" id="UP000308600">
    <property type="component" value="Unassembled WGS sequence"/>
</dbReference>
<keyword evidence="2" id="KW-1185">Reference proteome</keyword>
<evidence type="ECO:0000313" key="2">
    <source>
        <dbReference type="Proteomes" id="UP000308600"/>
    </source>
</evidence>
<reference evidence="1 2" key="1">
    <citation type="journal article" date="2019" name="Nat. Ecol. Evol.">
        <title>Megaphylogeny resolves global patterns of mushroom evolution.</title>
        <authorList>
            <person name="Varga T."/>
            <person name="Krizsan K."/>
            <person name="Foldi C."/>
            <person name="Dima B."/>
            <person name="Sanchez-Garcia M."/>
            <person name="Sanchez-Ramirez S."/>
            <person name="Szollosi G.J."/>
            <person name="Szarkandi J.G."/>
            <person name="Papp V."/>
            <person name="Albert L."/>
            <person name="Andreopoulos W."/>
            <person name="Angelini C."/>
            <person name="Antonin V."/>
            <person name="Barry K.W."/>
            <person name="Bougher N.L."/>
            <person name="Buchanan P."/>
            <person name="Buyck B."/>
            <person name="Bense V."/>
            <person name="Catcheside P."/>
            <person name="Chovatia M."/>
            <person name="Cooper J."/>
            <person name="Damon W."/>
            <person name="Desjardin D."/>
            <person name="Finy P."/>
            <person name="Geml J."/>
            <person name="Haridas S."/>
            <person name="Hughes K."/>
            <person name="Justo A."/>
            <person name="Karasinski D."/>
            <person name="Kautmanova I."/>
            <person name="Kiss B."/>
            <person name="Kocsube S."/>
            <person name="Kotiranta H."/>
            <person name="LaButti K.M."/>
            <person name="Lechner B.E."/>
            <person name="Liimatainen K."/>
            <person name="Lipzen A."/>
            <person name="Lukacs Z."/>
            <person name="Mihaltcheva S."/>
            <person name="Morgado L.N."/>
            <person name="Niskanen T."/>
            <person name="Noordeloos M.E."/>
            <person name="Ohm R.A."/>
            <person name="Ortiz-Santana B."/>
            <person name="Ovrebo C."/>
            <person name="Racz N."/>
            <person name="Riley R."/>
            <person name="Savchenko A."/>
            <person name="Shiryaev A."/>
            <person name="Soop K."/>
            <person name="Spirin V."/>
            <person name="Szebenyi C."/>
            <person name="Tomsovsky M."/>
            <person name="Tulloss R.E."/>
            <person name="Uehling J."/>
            <person name="Grigoriev I.V."/>
            <person name="Vagvolgyi C."/>
            <person name="Papp T."/>
            <person name="Martin F.M."/>
            <person name="Miettinen O."/>
            <person name="Hibbett D.S."/>
            <person name="Nagy L.G."/>
        </authorList>
    </citation>
    <scope>NUCLEOTIDE SEQUENCE [LARGE SCALE GENOMIC DNA]</scope>
    <source>
        <strain evidence="1 2">NL-1719</strain>
    </source>
</reference>
<organism evidence="1 2">
    <name type="scientific">Pluteus cervinus</name>
    <dbReference type="NCBI Taxonomy" id="181527"/>
    <lineage>
        <taxon>Eukaryota</taxon>
        <taxon>Fungi</taxon>
        <taxon>Dikarya</taxon>
        <taxon>Basidiomycota</taxon>
        <taxon>Agaricomycotina</taxon>
        <taxon>Agaricomycetes</taxon>
        <taxon>Agaricomycetidae</taxon>
        <taxon>Agaricales</taxon>
        <taxon>Pluteineae</taxon>
        <taxon>Pluteaceae</taxon>
        <taxon>Pluteus</taxon>
    </lineage>
</organism>
<accession>A0ACD3B7E9</accession>
<dbReference type="EMBL" id="ML208274">
    <property type="protein sequence ID" value="TFK73574.1"/>
    <property type="molecule type" value="Genomic_DNA"/>
</dbReference>
<proteinExistence type="predicted"/>
<name>A0ACD3B7E9_9AGAR</name>
<evidence type="ECO:0000313" key="1">
    <source>
        <dbReference type="EMBL" id="TFK73574.1"/>
    </source>
</evidence>
<protein>
    <submittedName>
        <fullName evidence="1">Uncharacterized protein</fullName>
    </submittedName>
</protein>